<dbReference type="InterPro" id="IPR036291">
    <property type="entry name" value="NAD(P)-bd_dom_sf"/>
</dbReference>
<dbReference type="InterPro" id="IPR007886">
    <property type="entry name" value="AlaDH/PNT_N"/>
</dbReference>
<dbReference type="Gene3D" id="3.30.710.10">
    <property type="entry name" value="Potassium Channel Kv1.1, Chain A"/>
    <property type="match status" value="1"/>
</dbReference>
<dbReference type="InterPro" id="IPR000210">
    <property type="entry name" value="BTB/POZ_dom"/>
</dbReference>
<dbReference type="InterPro" id="IPR011705">
    <property type="entry name" value="BACK"/>
</dbReference>
<dbReference type="SMART" id="SM01002">
    <property type="entry name" value="AlaDh_PNT_C"/>
    <property type="match status" value="1"/>
</dbReference>
<comment type="similarity">
    <text evidence="3">In the N-terminal section; belongs to the AlaDH/PNT family.</text>
</comment>
<dbReference type="SMART" id="SM01003">
    <property type="entry name" value="AlaDh_PNT_N"/>
    <property type="match status" value="1"/>
</dbReference>
<dbReference type="Gene3D" id="1.25.40.420">
    <property type="match status" value="1"/>
</dbReference>
<protein>
    <recommendedName>
        <fullName evidence="11">BTB domain-containing protein</fullName>
    </recommendedName>
</protein>
<dbReference type="Pfam" id="PF07707">
    <property type="entry name" value="BACK"/>
    <property type="match status" value="1"/>
</dbReference>
<dbReference type="InterPro" id="IPR011333">
    <property type="entry name" value="SKP1/BTB/POZ_sf"/>
</dbReference>
<organism evidence="12 13">
    <name type="scientific">Leptosia nina</name>
    <dbReference type="NCBI Taxonomy" id="320188"/>
    <lineage>
        <taxon>Eukaryota</taxon>
        <taxon>Metazoa</taxon>
        <taxon>Ecdysozoa</taxon>
        <taxon>Arthropoda</taxon>
        <taxon>Hexapoda</taxon>
        <taxon>Insecta</taxon>
        <taxon>Pterygota</taxon>
        <taxon>Neoptera</taxon>
        <taxon>Endopterygota</taxon>
        <taxon>Lepidoptera</taxon>
        <taxon>Glossata</taxon>
        <taxon>Ditrysia</taxon>
        <taxon>Papilionoidea</taxon>
        <taxon>Pieridae</taxon>
        <taxon>Pierinae</taxon>
        <taxon>Leptosia</taxon>
    </lineage>
</organism>
<dbReference type="Gene3D" id="3.40.50.720">
    <property type="entry name" value="NAD(P)-binding Rossmann-like Domain"/>
    <property type="match status" value="3"/>
</dbReference>
<accession>A0AAV1ITG7</accession>
<evidence type="ECO:0000256" key="5">
    <source>
        <dbReference type="ARBA" id="ARBA00022737"/>
    </source>
</evidence>
<dbReference type="InterPro" id="IPR006652">
    <property type="entry name" value="Kelch_1"/>
</dbReference>
<gene>
    <name evidence="12" type="ORF">LNINA_LOCUS472</name>
</gene>
<evidence type="ECO:0000256" key="9">
    <source>
        <dbReference type="ARBA" id="ARBA00025744"/>
    </source>
</evidence>
<dbReference type="Proteomes" id="UP001497472">
    <property type="component" value="Unassembled WGS sequence"/>
</dbReference>
<dbReference type="SMART" id="SM00225">
    <property type="entry name" value="BTB"/>
    <property type="match status" value="1"/>
</dbReference>
<dbReference type="GO" id="GO:0003779">
    <property type="term" value="F:actin binding"/>
    <property type="evidence" value="ECO:0007669"/>
    <property type="project" value="UniProtKB-KW"/>
</dbReference>
<dbReference type="FunFam" id="3.40.50.720:FF:000087">
    <property type="entry name" value="alpha-aminoadipic semialdehyde synthase, mitochondrial"/>
    <property type="match status" value="1"/>
</dbReference>
<evidence type="ECO:0000256" key="8">
    <source>
        <dbReference type="ARBA" id="ARBA00023268"/>
    </source>
</evidence>
<dbReference type="Gene3D" id="1.10.1870.10">
    <property type="entry name" value="Domain 3, Saccharopine reductase"/>
    <property type="match status" value="1"/>
</dbReference>
<comment type="caution">
    <text evidence="12">The sequence shown here is derived from an EMBL/GenBank/DDBJ whole genome shotgun (WGS) entry which is preliminary data.</text>
</comment>
<dbReference type="InterPro" id="IPR005097">
    <property type="entry name" value="Sacchrp_dh_NADP-bd"/>
</dbReference>
<dbReference type="SMART" id="SM00612">
    <property type="entry name" value="Kelch"/>
    <property type="match status" value="6"/>
</dbReference>
<dbReference type="Pfam" id="PF05222">
    <property type="entry name" value="AlaDh_PNT_N"/>
    <property type="match status" value="1"/>
</dbReference>
<evidence type="ECO:0000256" key="4">
    <source>
        <dbReference type="ARBA" id="ARBA00022441"/>
    </source>
</evidence>
<keyword evidence="5" id="KW-0677">Repeat</keyword>
<dbReference type="PANTHER" id="PTHR11133:SF22">
    <property type="entry name" value="ALPHA-AMINOADIPIC SEMIALDEHYDE SYNTHASE, MITOCHONDRIAL"/>
    <property type="match status" value="1"/>
</dbReference>
<comment type="pathway">
    <text evidence="1">Amino-acid degradation; L-lysine degradation via saccharopine pathway; glutaryl-CoA from L-lysine: step 1/6.</text>
</comment>
<dbReference type="Pfam" id="PF16653">
    <property type="entry name" value="Sacchrp_dh_C"/>
    <property type="match status" value="1"/>
</dbReference>
<comment type="similarity">
    <text evidence="9">In the C-terminal section; belongs to the saccharopine dehydrogenase family.</text>
</comment>
<dbReference type="Pfam" id="PF00651">
    <property type="entry name" value="BTB"/>
    <property type="match status" value="1"/>
</dbReference>
<dbReference type="FunFam" id="3.40.50.720:FF:000072">
    <property type="entry name" value="Saccharopine dehydrogenase [NADP(+), L-glutamate-forming]"/>
    <property type="match status" value="1"/>
</dbReference>
<dbReference type="PANTHER" id="PTHR11133">
    <property type="entry name" value="SACCHAROPINE DEHYDROGENASE"/>
    <property type="match status" value="1"/>
</dbReference>
<dbReference type="InterPro" id="IPR032095">
    <property type="entry name" value="Sacchrp_dh-like_C"/>
</dbReference>
<dbReference type="Pfam" id="PF24681">
    <property type="entry name" value="Kelch_KLHDC2_KLHL20_DRC7"/>
    <property type="match status" value="1"/>
</dbReference>
<evidence type="ECO:0000313" key="13">
    <source>
        <dbReference type="Proteomes" id="UP001497472"/>
    </source>
</evidence>
<dbReference type="SUPFAM" id="SSF51735">
    <property type="entry name" value="NAD(P)-binding Rossmann-fold domains"/>
    <property type="match status" value="1"/>
</dbReference>
<dbReference type="InterPro" id="IPR015915">
    <property type="entry name" value="Kelch-typ_b-propeller"/>
</dbReference>
<evidence type="ECO:0000256" key="7">
    <source>
        <dbReference type="ARBA" id="ARBA00023002"/>
    </source>
</evidence>
<dbReference type="Pfam" id="PF01344">
    <property type="entry name" value="Kelch_1"/>
    <property type="match status" value="1"/>
</dbReference>
<dbReference type="SMART" id="SM00875">
    <property type="entry name" value="BACK"/>
    <property type="match status" value="1"/>
</dbReference>
<dbReference type="FunFam" id="3.30.360.10:FF:000008">
    <property type="entry name" value="Alpha-aminoadipic semialdehyde synthase, mitochondrial"/>
    <property type="match status" value="1"/>
</dbReference>
<feature type="domain" description="BTB" evidence="11">
    <location>
        <begin position="953"/>
        <end position="1021"/>
    </location>
</feature>
<dbReference type="CDD" id="cd18450">
    <property type="entry name" value="BACK_KLHL10"/>
    <property type="match status" value="1"/>
</dbReference>
<keyword evidence="13" id="KW-1185">Reference proteome</keyword>
<comment type="pathway">
    <text evidence="2">Amino-acid degradation; L-lysine degradation via saccharopine pathway; glutaryl-CoA from L-lysine: step 2/6.</text>
</comment>
<evidence type="ECO:0000256" key="10">
    <source>
        <dbReference type="SAM" id="MobiDB-lite"/>
    </source>
</evidence>
<dbReference type="SUPFAM" id="SSF117281">
    <property type="entry name" value="Kelch motif"/>
    <property type="match status" value="1"/>
</dbReference>
<dbReference type="SUPFAM" id="SSF54695">
    <property type="entry name" value="POZ domain"/>
    <property type="match status" value="1"/>
</dbReference>
<reference evidence="12 13" key="1">
    <citation type="submission" date="2023-11" db="EMBL/GenBank/DDBJ databases">
        <authorList>
            <person name="Okamura Y."/>
        </authorList>
    </citation>
    <scope>NUCLEOTIDE SEQUENCE [LARGE SCALE GENOMIC DNA]</scope>
</reference>
<evidence type="ECO:0000259" key="11">
    <source>
        <dbReference type="PROSITE" id="PS50097"/>
    </source>
</evidence>
<dbReference type="Gene3D" id="2.120.10.80">
    <property type="entry name" value="Kelch-type beta propeller"/>
    <property type="match status" value="1"/>
</dbReference>
<dbReference type="PROSITE" id="PS50097">
    <property type="entry name" value="BTB"/>
    <property type="match status" value="1"/>
</dbReference>
<dbReference type="GO" id="GO:0019878">
    <property type="term" value="P:lysine biosynthetic process via aminoadipic acid"/>
    <property type="evidence" value="ECO:0007669"/>
    <property type="project" value="TreeGrafter"/>
</dbReference>
<feature type="region of interest" description="Disordered" evidence="10">
    <location>
        <begin position="1551"/>
        <end position="1582"/>
    </location>
</feature>
<keyword evidence="8" id="KW-0511">Multifunctional enzyme</keyword>
<dbReference type="InterPro" id="IPR051168">
    <property type="entry name" value="AASS"/>
</dbReference>
<dbReference type="FunFam" id="1.25.40.420:FF:000001">
    <property type="entry name" value="Kelch-like family member 12"/>
    <property type="match status" value="1"/>
</dbReference>
<dbReference type="GO" id="GO:0004753">
    <property type="term" value="F:saccharopine dehydrogenase activity"/>
    <property type="evidence" value="ECO:0007669"/>
    <property type="project" value="TreeGrafter"/>
</dbReference>
<evidence type="ECO:0000256" key="2">
    <source>
        <dbReference type="ARBA" id="ARBA00004720"/>
    </source>
</evidence>
<feature type="compositionally biased region" description="Pro residues" evidence="10">
    <location>
        <begin position="1558"/>
        <end position="1569"/>
    </location>
</feature>
<dbReference type="SUPFAM" id="SSF55347">
    <property type="entry name" value="Glyceraldehyde-3-phosphate dehydrogenase-like, C-terminal domain"/>
    <property type="match status" value="1"/>
</dbReference>
<dbReference type="PRINTS" id="PR00501">
    <property type="entry name" value="KELCHREPEAT"/>
</dbReference>
<dbReference type="Gene3D" id="3.30.360.10">
    <property type="entry name" value="Dihydrodipicolinate Reductase, domain 2"/>
    <property type="match status" value="1"/>
</dbReference>
<keyword evidence="4" id="KW-0880">Kelch repeat</keyword>
<keyword evidence="6" id="KW-0521">NADP</keyword>
<name>A0AAV1ITG7_9NEOP</name>
<evidence type="ECO:0000256" key="3">
    <source>
        <dbReference type="ARBA" id="ARBA00005624"/>
    </source>
</evidence>
<dbReference type="GO" id="GO:0005737">
    <property type="term" value="C:cytoplasm"/>
    <property type="evidence" value="ECO:0007669"/>
    <property type="project" value="TreeGrafter"/>
</dbReference>
<evidence type="ECO:0000256" key="6">
    <source>
        <dbReference type="ARBA" id="ARBA00022857"/>
    </source>
</evidence>
<evidence type="ECO:0000256" key="1">
    <source>
        <dbReference type="ARBA" id="ARBA00004682"/>
    </source>
</evidence>
<sequence length="1582" mass="177209">MIYKAALFRGRNALNQIAFYSSSKHRRVIAIRREDQSVWERRAPFSPTNVSRLVRKGVKVIVQPSNRRAYPMQSYINAGAVIQEDISEAGVIFGVKQVPIDLLIPNKTYCFFSHTIKAQEANMPMLDAILAKNIRLIDYEKLMDDSGNRVVAFGKYAGVAGMINILHGLGLRLLALGHHTPFMHVGPAHNYRSSSMARQAIRDAGYEVSLGMMPKSLGPLTFVFTGSGNVSQGSQEIFQELPHEYVPPEMLRKVAEHGSPNKIYGCEVRRRHHLVRKNGGGYDPQEYEEHPERYISTFAQKIAPYTSVLVNCIYWAVDSPKLLTIPDAKHLLLPSHTPWLPTSVGAPALPHRMLAICDISADPGGSIEFMNECTTIDTPFCLYDADRNKDTKSFKGPGVLVCSIDNMPTQLPRESTDFFGDLLYPYSEDIMSSDASRPMEDHKFSQVVQGAIITSNGNLTPPFEYINELRMSNNRSRHKVEGHDQQAPITILGSGLVAAPVVEYLARDKNVAVTIASQFKEEADALAEKYGVRSEYIQANDENALAALVSRSRVVVSLLPYNLHGTVARACVNAKAHLITASYVQPEVQELHDAAKEAGVTLLNEIGLDPGIDHLLALECIHDVQNHGGRIDSFVSYCGGLPAPEFSDNALRYKFSWSPRGVLLNTISAAKYLSKGQIVEVLSGGELMSVARELDFLPGFAFEGFPNRDSTKYSSLYGIQDAHTMFRGTLRYRGYAETIKALQLFGFIDPNPHPSLHPEGPQITWRQFACELLGLMDCSIFYENLKTRLVERIGSNGAQAIESLGFLSDEPIIKCGSPLDTISHYLSKRLQLEKDETDFVVLRHEIGVTWSDGRKERREVTMTVRGDPATHTAMARTVGLPTAIAAKMVLDGEIQERGVVLPFAPVVYKSLLSRLRSDGITAREQTAGRETGRCMSVAAMQALHRLRECRLLCDAIVRADDGAAFPVHRAILSACSPYFLALFTTTLHSREQSDVLISGVRSEILLLLIEYAYLRRIDVTDTNVHELLMTADYLAFLGVLQLCCDHLRVTLSPKNCLGIMMFARRVFCYKLEADARRYLLRYFVTVATQSDEFLHLALEELNSIILEDELNVKSEEAVWESVLRWVNYDPDARWQHTVKLMGSIRLGLLDTQARFFLENVKDHPYVTGNENSRPIIIETLKFLYDLEMIAQRDGEVATPEIARPRVPHEVLFAIGGWSGGSPTAFIETYDTRADRWIKVEEVDPAGPRAYHGTAVLGYCIYVIGGFDGMDYFNSCRCFDAVTKTWREVAPMNARRCYVSVAVIGETIYAMGGYDGHHRQNTAEKFNHRTNQWSLVAPMNAQRSDASAAALENKIYITGGFNGQECMNSVEVYDPDTNQWTNLAPMRSRRSGVSCIAYHNKIYVIGGFNGISRMCSGEVYDPATNAWSPVPDMYNPRSNFAIEVIDDMIFAIGGFNGVTTIYHVECYDEKTNEWYEATDMNIYRSALSACVIMGLPNVYDYIHKHRERLMEEKRQKILLSETARHPQHRTALPDVHLTEDNDDMLEQLGLMDNPNIDVPVPPPPPLPPQQHPLQPQPMEQDRN</sequence>
<dbReference type="InterPro" id="IPR007698">
    <property type="entry name" value="AlaDH/PNT_NAD(H)-bd"/>
</dbReference>
<keyword evidence="7" id="KW-0560">Oxidoreductase</keyword>
<evidence type="ECO:0000313" key="12">
    <source>
        <dbReference type="EMBL" id="CAK1540414.1"/>
    </source>
</evidence>
<dbReference type="CDD" id="cd12189">
    <property type="entry name" value="LKR_SDH_like"/>
    <property type="match status" value="1"/>
</dbReference>
<dbReference type="EMBL" id="CAVLEF010000001">
    <property type="protein sequence ID" value="CAK1540414.1"/>
    <property type="molecule type" value="Genomic_DNA"/>
</dbReference>
<dbReference type="SUPFAM" id="SSF52283">
    <property type="entry name" value="Formate/glycerate dehydrogenase catalytic domain-like"/>
    <property type="match status" value="1"/>
</dbReference>
<dbReference type="Pfam" id="PF03435">
    <property type="entry name" value="Sacchrp_dh_NADP"/>
    <property type="match status" value="1"/>
</dbReference>
<proteinExistence type="inferred from homology"/>